<reference evidence="1 2" key="1">
    <citation type="submission" date="2019-03" db="EMBL/GenBank/DDBJ databases">
        <title>First draft genome of Liparis tanakae, snailfish: a comprehensive survey of snailfish specific genes.</title>
        <authorList>
            <person name="Kim W."/>
            <person name="Song I."/>
            <person name="Jeong J.-H."/>
            <person name="Kim D."/>
            <person name="Kim S."/>
            <person name="Ryu S."/>
            <person name="Song J.Y."/>
            <person name="Lee S.K."/>
        </authorList>
    </citation>
    <scope>NUCLEOTIDE SEQUENCE [LARGE SCALE GENOMIC DNA]</scope>
    <source>
        <tissue evidence="1">Muscle</tissue>
    </source>
</reference>
<dbReference type="SUPFAM" id="SSF49562">
    <property type="entry name" value="C2 domain (Calcium/lipid-binding domain, CaLB)"/>
    <property type="match status" value="1"/>
</dbReference>
<proteinExistence type="predicted"/>
<protein>
    <submittedName>
        <fullName evidence="1">Multiple C2 and transmembrane domain-containing protein 1</fullName>
    </submittedName>
</protein>
<dbReference type="AlphaFoldDB" id="A0A4Z2G8G8"/>
<dbReference type="Gene3D" id="2.60.40.150">
    <property type="entry name" value="C2 domain"/>
    <property type="match status" value="1"/>
</dbReference>
<name>A0A4Z2G8G8_9TELE</name>
<keyword evidence="1" id="KW-0812">Transmembrane</keyword>
<organism evidence="1 2">
    <name type="scientific">Liparis tanakae</name>
    <name type="common">Tanaka's snailfish</name>
    <dbReference type="NCBI Taxonomy" id="230148"/>
    <lineage>
        <taxon>Eukaryota</taxon>
        <taxon>Metazoa</taxon>
        <taxon>Chordata</taxon>
        <taxon>Craniata</taxon>
        <taxon>Vertebrata</taxon>
        <taxon>Euteleostomi</taxon>
        <taxon>Actinopterygii</taxon>
        <taxon>Neopterygii</taxon>
        <taxon>Teleostei</taxon>
        <taxon>Neoteleostei</taxon>
        <taxon>Acanthomorphata</taxon>
        <taxon>Eupercaria</taxon>
        <taxon>Perciformes</taxon>
        <taxon>Cottioidei</taxon>
        <taxon>Cottales</taxon>
        <taxon>Liparidae</taxon>
        <taxon>Liparis</taxon>
    </lineage>
</organism>
<evidence type="ECO:0000313" key="1">
    <source>
        <dbReference type="EMBL" id="TNN49263.1"/>
    </source>
</evidence>
<dbReference type="Proteomes" id="UP000314294">
    <property type="component" value="Unassembled WGS sequence"/>
</dbReference>
<keyword evidence="1" id="KW-0472">Membrane</keyword>
<gene>
    <name evidence="1" type="primary">MCTP1_3</name>
    <name evidence="1" type="ORF">EYF80_040563</name>
</gene>
<sequence>MAASGSPMFRLEVFDYDFGLQDDFMGSARLPLEALEQNRTTPVTLELKDPHHPDEDLGSVDLVLVLTPSGPVEERRDSATMLLRRSWKRSTKVNPRLRLRHHHRHLRLHRGHSSCDRFLRQSIRQTCVSCSLKYDLHVH</sequence>
<accession>A0A4Z2G8G8</accession>
<dbReference type="EMBL" id="SRLO01000663">
    <property type="protein sequence ID" value="TNN49263.1"/>
    <property type="molecule type" value="Genomic_DNA"/>
</dbReference>
<evidence type="ECO:0000313" key="2">
    <source>
        <dbReference type="Proteomes" id="UP000314294"/>
    </source>
</evidence>
<keyword evidence="2" id="KW-1185">Reference proteome</keyword>
<dbReference type="InterPro" id="IPR035892">
    <property type="entry name" value="C2_domain_sf"/>
</dbReference>
<comment type="caution">
    <text evidence="1">The sequence shown here is derived from an EMBL/GenBank/DDBJ whole genome shotgun (WGS) entry which is preliminary data.</text>
</comment>
<dbReference type="OrthoDB" id="5973539at2759"/>